<accession>A0A2P2PFX7</accession>
<dbReference type="EMBL" id="GGEC01073117">
    <property type="protein sequence ID" value="MBX53601.1"/>
    <property type="molecule type" value="Transcribed_RNA"/>
</dbReference>
<protein>
    <submittedName>
        <fullName evidence="1">Uncharacterized protein</fullName>
    </submittedName>
</protein>
<sequence>MHKNIRIFCGLSLDQKKNNVNKGTILRKGITYM</sequence>
<organism evidence="1">
    <name type="scientific">Rhizophora mucronata</name>
    <name type="common">Asiatic mangrove</name>
    <dbReference type="NCBI Taxonomy" id="61149"/>
    <lineage>
        <taxon>Eukaryota</taxon>
        <taxon>Viridiplantae</taxon>
        <taxon>Streptophyta</taxon>
        <taxon>Embryophyta</taxon>
        <taxon>Tracheophyta</taxon>
        <taxon>Spermatophyta</taxon>
        <taxon>Magnoliopsida</taxon>
        <taxon>eudicotyledons</taxon>
        <taxon>Gunneridae</taxon>
        <taxon>Pentapetalae</taxon>
        <taxon>rosids</taxon>
        <taxon>fabids</taxon>
        <taxon>Malpighiales</taxon>
        <taxon>Rhizophoraceae</taxon>
        <taxon>Rhizophora</taxon>
    </lineage>
</organism>
<reference evidence="1" key="1">
    <citation type="submission" date="2018-02" db="EMBL/GenBank/DDBJ databases">
        <title>Rhizophora mucronata_Transcriptome.</title>
        <authorList>
            <person name="Meera S.P."/>
            <person name="Sreeshan A."/>
            <person name="Augustine A."/>
        </authorList>
    </citation>
    <scope>NUCLEOTIDE SEQUENCE</scope>
    <source>
        <tissue evidence="1">Leaf</tissue>
    </source>
</reference>
<proteinExistence type="predicted"/>
<dbReference type="AlphaFoldDB" id="A0A2P2PFX7"/>
<name>A0A2P2PFX7_RHIMU</name>
<evidence type="ECO:0000313" key="1">
    <source>
        <dbReference type="EMBL" id="MBX53601.1"/>
    </source>
</evidence>